<dbReference type="Pfam" id="PF01869">
    <property type="entry name" value="BcrAD_BadFG"/>
    <property type="match status" value="1"/>
</dbReference>
<dbReference type="EMBL" id="AVPG01000034">
    <property type="protein sequence ID" value="KGX84642.1"/>
    <property type="molecule type" value="Genomic_DNA"/>
</dbReference>
<dbReference type="eggNOG" id="COG2971">
    <property type="taxonomic scope" value="Bacteria"/>
</dbReference>
<dbReference type="CDD" id="cd24007">
    <property type="entry name" value="ASKHA_NBD_eukNAGK-like"/>
    <property type="match status" value="1"/>
</dbReference>
<dbReference type="InterPro" id="IPR002731">
    <property type="entry name" value="ATPase_BadF"/>
</dbReference>
<dbReference type="AlphaFoldDB" id="A0A0A5HLY6"/>
<dbReference type="STRING" id="1385512.N784_12290"/>
<organism evidence="2 3">
    <name type="scientific">Pontibacillus litoralis JSM 072002</name>
    <dbReference type="NCBI Taxonomy" id="1385512"/>
    <lineage>
        <taxon>Bacteria</taxon>
        <taxon>Bacillati</taxon>
        <taxon>Bacillota</taxon>
        <taxon>Bacilli</taxon>
        <taxon>Bacillales</taxon>
        <taxon>Bacillaceae</taxon>
        <taxon>Pontibacillus</taxon>
    </lineage>
</organism>
<dbReference type="OrthoDB" id="9772633at2"/>
<dbReference type="RefSeq" id="WP_036836134.1">
    <property type="nucleotide sequence ID" value="NZ_AVPG01000034.1"/>
</dbReference>
<dbReference type="PANTHER" id="PTHR43190:SF3">
    <property type="entry name" value="N-ACETYL-D-GLUCOSAMINE KINASE"/>
    <property type="match status" value="1"/>
</dbReference>
<evidence type="ECO:0000313" key="3">
    <source>
        <dbReference type="Proteomes" id="UP000030401"/>
    </source>
</evidence>
<proteinExistence type="predicted"/>
<reference evidence="2 3" key="1">
    <citation type="submission" date="2013-08" db="EMBL/GenBank/DDBJ databases">
        <authorList>
            <person name="Huang J."/>
            <person name="Wang G."/>
        </authorList>
    </citation>
    <scope>NUCLEOTIDE SEQUENCE [LARGE SCALE GENOMIC DNA]</scope>
    <source>
        <strain evidence="2 3">JSM 072002</strain>
    </source>
</reference>
<keyword evidence="3" id="KW-1185">Reference proteome</keyword>
<sequence length="301" mass="32941">MTYLLGLDVGGTSTKAAIVHGETGEIIYETTRGCGNPVVDFHHAIFNIEQAILDCAAQINEDVEQVIIGMAGYETLKENISFSESISTLGRLPIVVVSDIELAYQSAFSDQSGVLVVSGTGSVMLAKTKDYNTYLRGGWGHLLGDHGSAYHIGVLAIQTLLESYERNIYLDFQVALKNEIDCHSATDVKKWFYSKNKSDIASLAHFINRCSNNGNNIAQNILKTAAKMLANEVETLLNDIESIEPLPVQLYGSVLKHNEIIQGEIMNSLLKLKGVESVQMLDKNPILGVISIYNKSRGDTK</sequence>
<evidence type="ECO:0000259" key="1">
    <source>
        <dbReference type="Pfam" id="PF01869"/>
    </source>
</evidence>
<comment type="caution">
    <text evidence="2">The sequence shown here is derived from an EMBL/GenBank/DDBJ whole genome shotgun (WGS) entry which is preliminary data.</text>
</comment>
<feature type="domain" description="ATPase BadF/BadG/BcrA/BcrD type" evidence="1">
    <location>
        <begin position="5"/>
        <end position="260"/>
    </location>
</feature>
<dbReference type="SUPFAM" id="SSF53067">
    <property type="entry name" value="Actin-like ATPase domain"/>
    <property type="match status" value="2"/>
</dbReference>
<accession>A0A0A5HLY6</accession>
<dbReference type="InterPro" id="IPR052519">
    <property type="entry name" value="Euk-type_GlcNAc_Kinase"/>
</dbReference>
<dbReference type="Gene3D" id="3.30.420.40">
    <property type="match status" value="2"/>
</dbReference>
<gene>
    <name evidence="2" type="ORF">N784_12290</name>
</gene>
<dbReference type="Proteomes" id="UP000030401">
    <property type="component" value="Unassembled WGS sequence"/>
</dbReference>
<evidence type="ECO:0000313" key="2">
    <source>
        <dbReference type="EMBL" id="KGX84642.1"/>
    </source>
</evidence>
<dbReference type="InterPro" id="IPR043129">
    <property type="entry name" value="ATPase_NBD"/>
</dbReference>
<protein>
    <recommendedName>
        <fullName evidence="1">ATPase BadF/BadG/BcrA/BcrD type domain-containing protein</fullName>
    </recommendedName>
</protein>
<name>A0A0A5HLY6_9BACI</name>
<dbReference type="PANTHER" id="PTHR43190">
    <property type="entry name" value="N-ACETYL-D-GLUCOSAMINE KINASE"/>
    <property type="match status" value="1"/>
</dbReference>